<dbReference type="Gene3D" id="3.90.1200.10">
    <property type="match status" value="1"/>
</dbReference>
<feature type="binding site" evidence="9">
    <location>
        <position position="200"/>
    </location>
    <ligand>
        <name>Mg(2+)</name>
        <dbReference type="ChEBI" id="CHEBI:18420"/>
    </ligand>
</feature>
<gene>
    <name evidence="11" type="ORF">FVP77_13565</name>
</gene>
<dbReference type="InterPro" id="IPR051678">
    <property type="entry name" value="AGP_Transferase"/>
</dbReference>
<proteinExistence type="inferred from homology"/>
<evidence type="ECO:0000256" key="2">
    <source>
        <dbReference type="ARBA" id="ARBA00022679"/>
    </source>
</evidence>
<keyword evidence="5 7" id="KW-0067">ATP-binding</keyword>
<protein>
    <submittedName>
        <fullName evidence="11">Aminoglycoside 3'-phosphotransferase</fullName>
    </submittedName>
</protein>
<dbReference type="PANTHER" id="PTHR21310:SF41">
    <property type="entry name" value="3'-PHOSPHOTRANSFERASE, PUTATIVE-RELATED"/>
    <property type="match status" value="1"/>
</dbReference>
<feature type="binding site" evidence="9">
    <location>
        <position position="186"/>
    </location>
    <ligand>
        <name>Mg(2+)</name>
        <dbReference type="ChEBI" id="CHEBI:18420"/>
    </ligand>
</feature>
<keyword evidence="9" id="KW-0479">Metal-binding</keyword>
<dbReference type="InterPro" id="IPR024165">
    <property type="entry name" value="Kan/Strep_kinase"/>
</dbReference>
<evidence type="ECO:0000313" key="11">
    <source>
        <dbReference type="EMBL" id="TXK09905.1"/>
    </source>
</evidence>
<feature type="active site" description="Proton acceptor" evidence="8">
    <location>
        <position position="181"/>
    </location>
</feature>
<evidence type="ECO:0000259" key="10">
    <source>
        <dbReference type="Pfam" id="PF01636"/>
    </source>
</evidence>
<dbReference type="PIRSF" id="PIRSF000706">
    <property type="entry name" value="Kanamycin_kin"/>
    <property type="match status" value="1"/>
</dbReference>
<organism evidence="11 12">
    <name type="scientific">Microbacterium hatanonis</name>
    <dbReference type="NCBI Taxonomy" id="404366"/>
    <lineage>
        <taxon>Bacteria</taxon>
        <taxon>Bacillati</taxon>
        <taxon>Actinomycetota</taxon>
        <taxon>Actinomycetes</taxon>
        <taxon>Micrococcales</taxon>
        <taxon>Microbacteriaceae</taxon>
        <taxon>Microbacterium</taxon>
    </lineage>
</organism>
<dbReference type="AlphaFoldDB" id="A0A5C8HXU3"/>
<comment type="similarity">
    <text evidence="1 7">Belongs to the aminoglycoside phosphotransferase family.</text>
</comment>
<accession>A0A5C8HXU3</accession>
<dbReference type="GO" id="GO:0016773">
    <property type="term" value="F:phosphotransferase activity, alcohol group as acceptor"/>
    <property type="evidence" value="ECO:0007669"/>
    <property type="project" value="InterPro"/>
</dbReference>
<dbReference type="GO" id="GO:0005524">
    <property type="term" value="F:ATP binding"/>
    <property type="evidence" value="ECO:0007669"/>
    <property type="project" value="UniProtKB-KW"/>
</dbReference>
<dbReference type="Pfam" id="PF01636">
    <property type="entry name" value="APH"/>
    <property type="match status" value="1"/>
</dbReference>
<evidence type="ECO:0000256" key="5">
    <source>
        <dbReference type="ARBA" id="ARBA00022840"/>
    </source>
</evidence>
<evidence type="ECO:0000256" key="9">
    <source>
        <dbReference type="PIRSR" id="PIRSR000706-2"/>
    </source>
</evidence>
<reference evidence="11 12" key="1">
    <citation type="submission" date="2019-08" db="EMBL/GenBank/DDBJ databases">
        <authorList>
            <person name="Dong K."/>
        </authorList>
    </citation>
    <scope>NUCLEOTIDE SEQUENCE [LARGE SCALE GENOMIC DNA]</scope>
    <source>
        <strain evidence="11 12">JCM14558</strain>
    </source>
</reference>
<keyword evidence="4 7" id="KW-0418">Kinase</keyword>
<keyword evidence="2 7" id="KW-0808">Transferase</keyword>
<dbReference type="CDD" id="cd05150">
    <property type="entry name" value="APH"/>
    <property type="match status" value="1"/>
</dbReference>
<dbReference type="InterPro" id="IPR002575">
    <property type="entry name" value="Aminoglycoside_PTrfase"/>
</dbReference>
<dbReference type="GO" id="GO:0046872">
    <property type="term" value="F:metal ion binding"/>
    <property type="evidence" value="ECO:0007669"/>
    <property type="project" value="UniProtKB-KW"/>
</dbReference>
<evidence type="ECO:0000256" key="8">
    <source>
        <dbReference type="PIRSR" id="PIRSR000706-1"/>
    </source>
</evidence>
<evidence type="ECO:0000256" key="6">
    <source>
        <dbReference type="ARBA" id="ARBA00023251"/>
    </source>
</evidence>
<keyword evidence="6 7" id="KW-0046">Antibiotic resistance</keyword>
<evidence type="ECO:0000256" key="3">
    <source>
        <dbReference type="ARBA" id="ARBA00022741"/>
    </source>
</evidence>
<evidence type="ECO:0000256" key="7">
    <source>
        <dbReference type="PIRNR" id="PIRNR000706"/>
    </source>
</evidence>
<keyword evidence="12" id="KW-1185">Reference proteome</keyword>
<feature type="domain" description="Aminoglycoside phosphotransferase" evidence="10">
    <location>
        <begin position="59"/>
        <end position="246"/>
    </location>
</feature>
<keyword evidence="3 7" id="KW-0547">Nucleotide-binding</keyword>
<keyword evidence="9" id="KW-0460">Magnesium</keyword>
<dbReference type="InterPro" id="IPR011009">
    <property type="entry name" value="Kinase-like_dom_sf"/>
</dbReference>
<dbReference type="PANTHER" id="PTHR21310">
    <property type="entry name" value="AMINOGLYCOSIDE PHOSPHOTRANSFERASE-RELATED-RELATED"/>
    <property type="match status" value="1"/>
</dbReference>
<name>A0A5C8HXU3_9MICO</name>
<dbReference type="GO" id="GO:0016301">
    <property type="term" value="F:kinase activity"/>
    <property type="evidence" value="ECO:0007669"/>
    <property type="project" value="UniProtKB-KW"/>
</dbReference>
<evidence type="ECO:0000313" key="12">
    <source>
        <dbReference type="Proteomes" id="UP000321034"/>
    </source>
</evidence>
<dbReference type="Proteomes" id="UP000321034">
    <property type="component" value="Unassembled WGS sequence"/>
</dbReference>
<dbReference type="OrthoDB" id="3806873at2"/>
<comment type="caution">
    <text evidence="11">The sequence shown here is derived from an EMBL/GenBank/DDBJ whole genome shotgun (WGS) entry which is preliminary data.</text>
</comment>
<dbReference type="Gene3D" id="3.30.200.20">
    <property type="entry name" value="Phosphorylase Kinase, domain 1"/>
    <property type="match status" value="1"/>
</dbReference>
<evidence type="ECO:0000256" key="4">
    <source>
        <dbReference type="ARBA" id="ARBA00022777"/>
    </source>
</evidence>
<sequence length="255" mass="27566">MVDEEYAAWVQTFTPGPETAVPERVARLAGGAALEPVWRNGIGGLTFRATEAGSIRYIKYAPRTLESSMEAEAERMRWAALFTPVPRVLTHGFDDEYEWLVTAALPGRSAVDPRWVERPGDAVRSIGAGLRALHDALPVEGCPFDWGVEGRVANAAARGIEVPSSLRTAPATDRLVVCHGDACAPNTLVGDDGSWSGHVDLGALGVADRWADIAVAAMSTEWNYGPGWSDALIAAYGVEPDRARLDYYRDLWNAT</sequence>
<dbReference type="EMBL" id="VRSV01000002">
    <property type="protein sequence ID" value="TXK09905.1"/>
    <property type="molecule type" value="Genomic_DNA"/>
</dbReference>
<dbReference type="SUPFAM" id="SSF56112">
    <property type="entry name" value="Protein kinase-like (PK-like)"/>
    <property type="match status" value="1"/>
</dbReference>
<evidence type="ECO:0000256" key="1">
    <source>
        <dbReference type="ARBA" id="ARBA00006219"/>
    </source>
</evidence>
<dbReference type="GO" id="GO:0046677">
    <property type="term" value="P:response to antibiotic"/>
    <property type="evidence" value="ECO:0007669"/>
    <property type="project" value="UniProtKB-KW"/>
</dbReference>
<dbReference type="RefSeq" id="WP_147895105.1">
    <property type="nucleotide sequence ID" value="NZ_BAAANR010000001.1"/>
</dbReference>